<name>A0ABD5U8W6_9EURY</name>
<dbReference type="InterPro" id="IPR031803">
    <property type="entry name" value="BAT_GAF/HTH-assoc"/>
</dbReference>
<comment type="caution">
    <text evidence="5">The sequence shown here is derived from an EMBL/GenBank/DDBJ whole genome shotgun (WGS) entry which is preliminary data.</text>
</comment>
<feature type="domain" description="HTH bat-type" evidence="3">
    <location>
        <begin position="158"/>
        <end position="206"/>
    </location>
</feature>
<evidence type="ECO:0000313" key="6">
    <source>
        <dbReference type="Proteomes" id="UP001596406"/>
    </source>
</evidence>
<organism evidence="5 6">
    <name type="scientific">Halomarina ordinaria</name>
    <dbReference type="NCBI Taxonomy" id="3033939"/>
    <lineage>
        <taxon>Archaea</taxon>
        <taxon>Methanobacteriati</taxon>
        <taxon>Methanobacteriota</taxon>
        <taxon>Stenosarchaea group</taxon>
        <taxon>Halobacteria</taxon>
        <taxon>Halobacteriales</taxon>
        <taxon>Natronomonadaceae</taxon>
        <taxon>Halomarina</taxon>
    </lineage>
</organism>
<evidence type="ECO:0000259" key="3">
    <source>
        <dbReference type="Pfam" id="PF04967"/>
    </source>
</evidence>
<gene>
    <name evidence="5" type="ORF">ACFQHK_09015</name>
</gene>
<evidence type="ECO:0000256" key="2">
    <source>
        <dbReference type="ARBA" id="ARBA00023163"/>
    </source>
</evidence>
<keyword evidence="1" id="KW-0805">Transcription regulation</keyword>
<evidence type="ECO:0000256" key="1">
    <source>
        <dbReference type="ARBA" id="ARBA00023015"/>
    </source>
</evidence>
<protein>
    <submittedName>
        <fullName evidence="5">Helix-turn-helix domain-containing protein</fullName>
    </submittedName>
</protein>
<sequence length="222" mass="25097">MRIIVTSSIQQPTLLSALREVPSARIIFEQLDTVDYGNRVGTFWVEADDYDVFEAAMADDPTVTAVECLATFNDRRLYRAEQMGDGRERSVYPTIVEVGGVIQRMVGTSEGWEFQVAFPSQEAASRFHEVCADYDLGFTLLQKYEQTELDEPSTDFGLTEKQRRTLVRAVAEGYYKVPRDVDLDALADELEISHQAASERLRRAIDILVHNTIYTPDDEGAE</sequence>
<keyword evidence="6" id="KW-1185">Reference proteome</keyword>
<evidence type="ECO:0000313" key="5">
    <source>
        <dbReference type="EMBL" id="MFC6836653.1"/>
    </source>
</evidence>
<dbReference type="Proteomes" id="UP001596406">
    <property type="component" value="Unassembled WGS sequence"/>
</dbReference>
<accession>A0ABD5U8W6</accession>
<dbReference type="EMBL" id="JBHSXM010000001">
    <property type="protein sequence ID" value="MFC6836653.1"/>
    <property type="molecule type" value="Genomic_DNA"/>
</dbReference>
<keyword evidence="2" id="KW-0804">Transcription</keyword>
<dbReference type="Pfam" id="PF04967">
    <property type="entry name" value="HTH_10"/>
    <property type="match status" value="1"/>
</dbReference>
<dbReference type="PANTHER" id="PTHR34236:SF1">
    <property type="entry name" value="DIMETHYL SULFOXIDE REDUCTASE TRANSCRIPTIONAL ACTIVATOR"/>
    <property type="match status" value="1"/>
</dbReference>
<dbReference type="PANTHER" id="PTHR34236">
    <property type="entry name" value="DIMETHYL SULFOXIDE REDUCTASE TRANSCRIPTIONAL ACTIVATOR"/>
    <property type="match status" value="1"/>
</dbReference>
<dbReference type="RefSeq" id="WP_304448334.1">
    <property type="nucleotide sequence ID" value="NZ_JARRAH010000001.1"/>
</dbReference>
<dbReference type="InterPro" id="IPR007050">
    <property type="entry name" value="HTH_bacterioopsin"/>
</dbReference>
<dbReference type="AlphaFoldDB" id="A0ABD5U8W6"/>
<dbReference type="Pfam" id="PF15915">
    <property type="entry name" value="BAT"/>
    <property type="match status" value="1"/>
</dbReference>
<feature type="domain" description="Bacterioopsin transcriptional activator GAF and HTH associated" evidence="4">
    <location>
        <begin position="14"/>
        <end position="151"/>
    </location>
</feature>
<reference evidence="5 6" key="1">
    <citation type="journal article" date="2019" name="Int. J. Syst. Evol. Microbiol.">
        <title>The Global Catalogue of Microorganisms (GCM) 10K type strain sequencing project: providing services to taxonomists for standard genome sequencing and annotation.</title>
        <authorList>
            <consortium name="The Broad Institute Genomics Platform"/>
            <consortium name="The Broad Institute Genome Sequencing Center for Infectious Disease"/>
            <person name="Wu L."/>
            <person name="Ma J."/>
        </authorList>
    </citation>
    <scope>NUCLEOTIDE SEQUENCE [LARGE SCALE GENOMIC DNA]</scope>
    <source>
        <strain evidence="5 6">PSRA2</strain>
    </source>
</reference>
<evidence type="ECO:0000259" key="4">
    <source>
        <dbReference type="Pfam" id="PF15915"/>
    </source>
</evidence>
<proteinExistence type="predicted"/>